<name>A0A9W9YC16_9CNID</name>
<sequence>MVSEEGDEPTPPFGDQNWGLVHGVLLEFPANDKSTPAKVSVISPPIISQYLRINPRSWSTRVSMAIEFYGCRLGDKRNGLDPTLFTLLAFDPQSKRLYGVSKRHRLYMESGDVYGLEWHVIMPVKWKSVRQKPGIKFVQEVPFVPENRFTRHPAPEVTDTDVKGIKWGGSSLGLHFIPPSVNKWLLVAIWRNHACHCCEVDTDDWDGVHSTTCACAT</sequence>
<dbReference type="OrthoDB" id="6071166at2759"/>
<proteinExistence type="predicted"/>
<dbReference type="Proteomes" id="UP001163046">
    <property type="component" value="Unassembled WGS sequence"/>
</dbReference>
<accession>A0A9W9YC16</accession>
<dbReference type="InterPro" id="IPR000421">
    <property type="entry name" value="FA58C"/>
</dbReference>
<gene>
    <name evidence="2" type="ORF">OS493_030579</name>
</gene>
<dbReference type="InterPro" id="IPR008979">
    <property type="entry name" value="Galactose-bd-like_sf"/>
</dbReference>
<dbReference type="SUPFAM" id="SSF49785">
    <property type="entry name" value="Galactose-binding domain-like"/>
    <property type="match status" value="1"/>
</dbReference>
<comment type="caution">
    <text evidence="2">The sequence shown here is derived from an EMBL/GenBank/DDBJ whole genome shotgun (WGS) entry which is preliminary data.</text>
</comment>
<reference evidence="2" key="1">
    <citation type="submission" date="2023-01" db="EMBL/GenBank/DDBJ databases">
        <title>Genome assembly of the deep-sea coral Lophelia pertusa.</title>
        <authorList>
            <person name="Herrera S."/>
            <person name="Cordes E."/>
        </authorList>
    </citation>
    <scope>NUCLEOTIDE SEQUENCE</scope>
    <source>
        <strain evidence="2">USNM1676648</strain>
        <tissue evidence="2">Polyp</tissue>
    </source>
</reference>
<keyword evidence="3" id="KW-1185">Reference proteome</keyword>
<organism evidence="2 3">
    <name type="scientific">Desmophyllum pertusum</name>
    <dbReference type="NCBI Taxonomy" id="174260"/>
    <lineage>
        <taxon>Eukaryota</taxon>
        <taxon>Metazoa</taxon>
        <taxon>Cnidaria</taxon>
        <taxon>Anthozoa</taxon>
        <taxon>Hexacorallia</taxon>
        <taxon>Scleractinia</taxon>
        <taxon>Caryophylliina</taxon>
        <taxon>Caryophylliidae</taxon>
        <taxon>Desmophyllum</taxon>
    </lineage>
</organism>
<feature type="domain" description="F5/8 type C" evidence="1">
    <location>
        <begin position="1"/>
        <end position="71"/>
    </location>
</feature>
<evidence type="ECO:0000313" key="3">
    <source>
        <dbReference type="Proteomes" id="UP001163046"/>
    </source>
</evidence>
<protein>
    <recommendedName>
        <fullName evidence="1">F5/8 type C domain-containing protein</fullName>
    </recommendedName>
</protein>
<dbReference type="AlphaFoldDB" id="A0A9W9YC16"/>
<evidence type="ECO:0000259" key="1">
    <source>
        <dbReference type="PROSITE" id="PS50022"/>
    </source>
</evidence>
<dbReference type="EMBL" id="MU827810">
    <property type="protein sequence ID" value="KAJ7323790.1"/>
    <property type="molecule type" value="Genomic_DNA"/>
</dbReference>
<dbReference type="Gene3D" id="2.60.120.260">
    <property type="entry name" value="Galactose-binding domain-like"/>
    <property type="match status" value="1"/>
</dbReference>
<dbReference type="PROSITE" id="PS50022">
    <property type="entry name" value="FA58C_3"/>
    <property type="match status" value="1"/>
</dbReference>
<evidence type="ECO:0000313" key="2">
    <source>
        <dbReference type="EMBL" id="KAJ7323790.1"/>
    </source>
</evidence>